<organism evidence="1 2">
    <name type="scientific">Olsenella profusa F0195</name>
    <dbReference type="NCBI Taxonomy" id="1125712"/>
    <lineage>
        <taxon>Bacteria</taxon>
        <taxon>Bacillati</taxon>
        <taxon>Actinomycetota</taxon>
        <taxon>Coriobacteriia</taxon>
        <taxon>Coriobacteriales</taxon>
        <taxon>Atopobiaceae</taxon>
        <taxon>Olsenella</taxon>
    </lineage>
</organism>
<protein>
    <submittedName>
        <fullName evidence="1">Cof-like hydrolase</fullName>
    </submittedName>
</protein>
<proteinExistence type="predicted"/>
<dbReference type="PANTHER" id="PTHR10000:SF25">
    <property type="entry name" value="PHOSPHATASE YKRA-RELATED"/>
    <property type="match status" value="1"/>
</dbReference>
<evidence type="ECO:0000313" key="2">
    <source>
        <dbReference type="Proteomes" id="UP000016638"/>
    </source>
</evidence>
<dbReference type="PANTHER" id="PTHR10000">
    <property type="entry name" value="PHOSPHOSERINE PHOSPHATASE"/>
    <property type="match status" value="1"/>
</dbReference>
<dbReference type="GO" id="GO:0005829">
    <property type="term" value="C:cytosol"/>
    <property type="evidence" value="ECO:0007669"/>
    <property type="project" value="TreeGrafter"/>
</dbReference>
<dbReference type="InterPro" id="IPR006379">
    <property type="entry name" value="HAD-SF_hydro_IIB"/>
</dbReference>
<dbReference type="Gene3D" id="3.40.50.1000">
    <property type="entry name" value="HAD superfamily/HAD-like"/>
    <property type="match status" value="1"/>
</dbReference>
<dbReference type="PATRIC" id="fig|1125712.3.peg.1866"/>
<comment type="caution">
    <text evidence="1">The sequence shown here is derived from an EMBL/GenBank/DDBJ whole genome shotgun (WGS) entry which is preliminary data.</text>
</comment>
<keyword evidence="2" id="KW-1185">Reference proteome</keyword>
<dbReference type="GO" id="GO:0000287">
    <property type="term" value="F:magnesium ion binding"/>
    <property type="evidence" value="ECO:0007669"/>
    <property type="project" value="TreeGrafter"/>
</dbReference>
<dbReference type="Proteomes" id="UP000016638">
    <property type="component" value="Unassembled WGS sequence"/>
</dbReference>
<dbReference type="InterPro" id="IPR036412">
    <property type="entry name" value="HAD-like_sf"/>
</dbReference>
<dbReference type="Gene3D" id="3.30.1240.10">
    <property type="match status" value="1"/>
</dbReference>
<dbReference type="InterPro" id="IPR000150">
    <property type="entry name" value="Cof"/>
</dbReference>
<reference evidence="1 2" key="1">
    <citation type="submission" date="2013-08" db="EMBL/GenBank/DDBJ databases">
        <authorList>
            <person name="Durkin A.S."/>
            <person name="Haft D.R."/>
            <person name="McCorrison J."/>
            <person name="Torralba M."/>
            <person name="Gillis M."/>
            <person name="Haft D.H."/>
            <person name="Methe B."/>
            <person name="Sutton G."/>
            <person name="Nelson K.E."/>
        </authorList>
    </citation>
    <scope>NUCLEOTIDE SEQUENCE [LARGE SCALE GENOMIC DNA]</scope>
    <source>
        <strain evidence="1 2">F0195</strain>
    </source>
</reference>
<dbReference type="Pfam" id="PF08282">
    <property type="entry name" value="Hydrolase_3"/>
    <property type="match status" value="1"/>
</dbReference>
<dbReference type="InterPro" id="IPR023214">
    <property type="entry name" value="HAD_sf"/>
</dbReference>
<dbReference type="SUPFAM" id="SSF56784">
    <property type="entry name" value="HAD-like"/>
    <property type="match status" value="1"/>
</dbReference>
<name>U2T1I0_9ACTN</name>
<dbReference type="GO" id="GO:0016791">
    <property type="term" value="F:phosphatase activity"/>
    <property type="evidence" value="ECO:0007669"/>
    <property type="project" value="TreeGrafter"/>
</dbReference>
<accession>U2T1I0</accession>
<sequence>MMVVLVDVDGTLVDYGNRLPESARRAVGRARANGHRVYACTGRSKAEMAAIDAELALDGLIGANGGYVESDGAVIFHRGIPIEVERRVIDWLHDRHLPFYLESNSGLYVSEDFREGARAALQAYVHGQGTPHADELEVDQIMCGLVFGGELYRDDVNKVSFVLGSYQDHLDSARAFPELEAHTWGGVGERALFGDLGVGGIDKAASVRLLLEHLGATSADAIAFGDTKIDIPLFEACGASCCMGSGGEEAKAAADFVTTGVDVDGLWNGFVHFGLV</sequence>
<dbReference type="EMBL" id="AWEZ01000061">
    <property type="protein sequence ID" value="ERL06919.1"/>
    <property type="molecule type" value="Genomic_DNA"/>
</dbReference>
<dbReference type="eggNOG" id="COG0561">
    <property type="taxonomic scope" value="Bacteria"/>
</dbReference>
<dbReference type="NCBIfam" id="TIGR01484">
    <property type="entry name" value="HAD-SF-IIB"/>
    <property type="match status" value="1"/>
</dbReference>
<keyword evidence="1" id="KW-0378">Hydrolase</keyword>
<dbReference type="NCBIfam" id="TIGR00099">
    <property type="entry name" value="Cof-subfamily"/>
    <property type="match status" value="1"/>
</dbReference>
<dbReference type="AlphaFoldDB" id="U2T1I0"/>
<gene>
    <name evidence="1" type="ORF">HMPREF1316_1023</name>
</gene>
<evidence type="ECO:0000313" key="1">
    <source>
        <dbReference type="EMBL" id="ERL06919.1"/>
    </source>
</evidence>
<dbReference type="STRING" id="1125712.HMPREF1316_1023"/>